<dbReference type="AlphaFoldDB" id="A0A199W9H2"/>
<accession>A0A199W9H2</accession>
<feature type="non-terminal residue" evidence="1">
    <location>
        <position position="1"/>
    </location>
</feature>
<dbReference type="STRING" id="4615.A0A199W9H2"/>
<dbReference type="InterPro" id="IPR037665">
    <property type="entry name" value="Nucleoporin_S59-like"/>
</dbReference>
<dbReference type="PANTHER" id="PTHR23198:SF26">
    <property type="entry name" value="NUCLEAR PORE COMPLEX PROTEIN NUP96"/>
    <property type="match status" value="1"/>
</dbReference>
<organism evidence="1 2">
    <name type="scientific">Ananas comosus</name>
    <name type="common">Pineapple</name>
    <name type="synonym">Ananas ananas</name>
    <dbReference type="NCBI Taxonomy" id="4615"/>
    <lineage>
        <taxon>Eukaryota</taxon>
        <taxon>Viridiplantae</taxon>
        <taxon>Streptophyta</taxon>
        <taxon>Embryophyta</taxon>
        <taxon>Tracheophyta</taxon>
        <taxon>Spermatophyta</taxon>
        <taxon>Magnoliopsida</taxon>
        <taxon>Liliopsida</taxon>
        <taxon>Poales</taxon>
        <taxon>Bromeliaceae</taxon>
        <taxon>Bromelioideae</taxon>
        <taxon>Ananas</taxon>
    </lineage>
</organism>
<evidence type="ECO:0000313" key="1">
    <source>
        <dbReference type="EMBL" id="OAY85876.1"/>
    </source>
</evidence>
<dbReference type="GO" id="GO:0005643">
    <property type="term" value="C:nuclear pore"/>
    <property type="evidence" value="ECO:0007669"/>
    <property type="project" value="InterPro"/>
</dbReference>
<reference evidence="1 2" key="1">
    <citation type="journal article" date="2016" name="DNA Res.">
        <title>The draft genome of MD-2 pineapple using hybrid error correction of long reads.</title>
        <authorList>
            <person name="Redwan R.M."/>
            <person name="Saidin A."/>
            <person name="Kumar S.V."/>
        </authorList>
    </citation>
    <scope>NUCLEOTIDE SEQUENCE [LARGE SCALE GENOMIC DNA]</scope>
    <source>
        <strain evidence="2">cv. MD2</strain>
        <tissue evidence="1">Leaf</tissue>
    </source>
</reference>
<protein>
    <submittedName>
        <fullName evidence="1">Nuclear pore complex protein NUP96</fullName>
    </submittedName>
</protein>
<sequence length="174" mass="19730">AIYFQYYGDQSKALEHFIESANWQKAHSIFVTSAAPPLFWHVLKHSEIWRITSSMEEHKSEIADWTSSFQEENAMTTGKLESKNEVCKNFFSRLNDSLLVWGSRLTVEARAAYSKMAEELCALLMSTSGDKSTPEVQMSSFDTMLTAPIPEEHRAGYLQEAVSVFTYLLTEPAS</sequence>
<evidence type="ECO:0000313" key="2">
    <source>
        <dbReference type="Proteomes" id="UP000092600"/>
    </source>
</evidence>
<dbReference type="EMBL" id="LSRQ01000034">
    <property type="protein sequence ID" value="OAY85876.1"/>
    <property type="molecule type" value="Genomic_DNA"/>
</dbReference>
<comment type="caution">
    <text evidence="1">The sequence shown here is derived from an EMBL/GenBank/DDBJ whole genome shotgun (WGS) entry which is preliminary data.</text>
</comment>
<proteinExistence type="predicted"/>
<gene>
    <name evidence="1" type="ORF">ACMD2_16978</name>
</gene>
<dbReference type="Proteomes" id="UP000092600">
    <property type="component" value="Unassembled WGS sequence"/>
</dbReference>
<dbReference type="PANTHER" id="PTHR23198">
    <property type="entry name" value="NUCLEOPORIN"/>
    <property type="match status" value="1"/>
</dbReference>
<name>A0A199W9H2_ANACO</name>